<dbReference type="InterPro" id="IPR017853">
    <property type="entry name" value="GH"/>
</dbReference>
<protein>
    <recommendedName>
        <fullName evidence="8">Endoglucanase</fullName>
        <ecNumber evidence="8">3.2.1.4</ecNumber>
    </recommendedName>
</protein>
<dbReference type="InterPro" id="IPR018087">
    <property type="entry name" value="Glyco_hydro_5_CS"/>
</dbReference>
<evidence type="ECO:0000256" key="3">
    <source>
        <dbReference type="ARBA" id="ARBA00022801"/>
    </source>
</evidence>
<keyword evidence="2 9" id="KW-0732">Signal</keyword>
<dbReference type="Pfam" id="PF00150">
    <property type="entry name" value="Cellulase"/>
    <property type="match status" value="1"/>
</dbReference>
<dbReference type="InterPro" id="IPR012291">
    <property type="entry name" value="CBM2_carb-bd_dom_sf"/>
</dbReference>
<dbReference type="GO" id="GO:0008810">
    <property type="term" value="F:cellulase activity"/>
    <property type="evidence" value="ECO:0007669"/>
    <property type="project" value="UniProtKB-EC"/>
</dbReference>
<dbReference type="EC" id="3.2.1.4" evidence="8"/>
<dbReference type="Pfam" id="PF00041">
    <property type="entry name" value="fn3"/>
    <property type="match status" value="1"/>
</dbReference>
<keyword evidence="5 8" id="KW-0119">Carbohydrate metabolism</keyword>
<dbReference type="SMART" id="SM00637">
    <property type="entry name" value="CBD_II"/>
    <property type="match status" value="1"/>
</dbReference>
<feature type="chain" id="PRO_5031089111" description="Endoglucanase" evidence="9">
    <location>
        <begin position="30"/>
        <end position="541"/>
    </location>
</feature>
<dbReference type="InterPro" id="IPR001547">
    <property type="entry name" value="Glyco_hydro_5"/>
</dbReference>
<dbReference type="SMART" id="SM00060">
    <property type="entry name" value="FN3"/>
    <property type="match status" value="1"/>
</dbReference>
<dbReference type="GO" id="GO:0030245">
    <property type="term" value="P:cellulose catabolic process"/>
    <property type="evidence" value="ECO:0007669"/>
    <property type="project" value="UniProtKB-KW"/>
</dbReference>
<keyword evidence="7 8" id="KW-0624">Polysaccharide degradation</keyword>
<dbReference type="AlphaFoldDB" id="A0A7W9MJF3"/>
<feature type="signal peptide" evidence="9">
    <location>
        <begin position="1"/>
        <end position="29"/>
    </location>
</feature>
<dbReference type="Gene3D" id="2.60.40.10">
    <property type="entry name" value="Immunoglobulins"/>
    <property type="match status" value="1"/>
</dbReference>
<evidence type="ECO:0000256" key="1">
    <source>
        <dbReference type="ARBA" id="ARBA00000966"/>
    </source>
</evidence>
<keyword evidence="6 8" id="KW-0326">Glycosidase</keyword>
<dbReference type="Gene3D" id="3.20.20.80">
    <property type="entry name" value="Glycosidases"/>
    <property type="match status" value="1"/>
</dbReference>
<feature type="domain" description="Fibronectin type-III" evidence="10">
    <location>
        <begin position="141"/>
        <end position="227"/>
    </location>
</feature>
<dbReference type="SUPFAM" id="SSF49265">
    <property type="entry name" value="Fibronectin type III"/>
    <property type="match status" value="1"/>
</dbReference>
<dbReference type="SUPFAM" id="SSF51445">
    <property type="entry name" value="(Trans)glycosidases"/>
    <property type="match status" value="1"/>
</dbReference>
<dbReference type="Pfam" id="PF00553">
    <property type="entry name" value="CBM_2"/>
    <property type="match status" value="1"/>
</dbReference>
<evidence type="ECO:0000259" key="11">
    <source>
        <dbReference type="PROSITE" id="PS51173"/>
    </source>
</evidence>
<dbReference type="CDD" id="cd00063">
    <property type="entry name" value="FN3"/>
    <property type="match status" value="1"/>
</dbReference>
<sequence>MMRRTTPALILTGLLTLLLALLVPSAAHADTATFVKTQDWGSGYTGQYTIKNTGTTTLNGWTVVFDLPSGTTPGAYWDALMTGSGNRYTFRNREYNGTLAPGASTTFGFTASGSGSPTGCTLNGASCGGGQNPGDTTPPSVPSNLRSTGATSGSISLAWNPSTDDSGTVKDYRVREGSTVVATVTGTTATITGLAASTSHTYTVTARDASGNESARSASVTVRTQAGDGGGGTPVAANGQLHVCGTKLCNKNGKQIQLRGMSTHGLQWYPQCVTGGSLDALATDWKADVVRLSMYIQEGGYETNPRAFTDLMHSLIEQVSARGMYVIVDWHMLDPGDPNHNLSRAKTFFAEIAQRHASRPNVLYEIANEPNHVSWSTIKSYAEQVIPVIRAQDPDGIVLVGTRAWSSLGVSDGATETEVVGNPVNASNIMYTFHFYAATHDGKYLNALSRAADRIPMFVTEFGTQNSAGEGTNDFTRSQQYLDLMANKKISWVNWNFSDDHRSGAVFTTGTCDAGGPWTGTGRLKEAGVWIRDRIRTADDF</sequence>
<name>A0A7W9MJF3_9ACTN</name>
<evidence type="ECO:0000256" key="2">
    <source>
        <dbReference type="ARBA" id="ARBA00022729"/>
    </source>
</evidence>
<dbReference type="InterPro" id="IPR001919">
    <property type="entry name" value="CBD2"/>
</dbReference>
<dbReference type="InterPro" id="IPR008965">
    <property type="entry name" value="CBM2/CBM3_carb-bd_dom_sf"/>
</dbReference>
<dbReference type="PANTHER" id="PTHR34142">
    <property type="entry name" value="ENDO-BETA-1,4-GLUCANASE A"/>
    <property type="match status" value="1"/>
</dbReference>
<comment type="catalytic activity">
    <reaction evidence="1 8">
        <text>Endohydrolysis of (1-&gt;4)-beta-D-glucosidic linkages in cellulose, lichenin and cereal beta-D-glucans.</text>
        <dbReference type="EC" id="3.2.1.4"/>
    </reaction>
</comment>
<keyword evidence="13" id="KW-1185">Reference proteome</keyword>
<dbReference type="PROSITE" id="PS50853">
    <property type="entry name" value="FN3"/>
    <property type="match status" value="1"/>
</dbReference>
<organism evidence="12 13">
    <name type="scientific">Streptosporangium becharense</name>
    <dbReference type="NCBI Taxonomy" id="1816182"/>
    <lineage>
        <taxon>Bacteria</taxon>
        <taxon>Bacillati</taxon>
        <taxon>Actinomycetota</taxon>
        <taxon>Actinomycetes</taxon>
        <taxon>Streptosporangiales</taxon>
        <taxon>Streptosporangiaceae</taxon>
        <taxon>Streptosporangium</taxon>
    </lineage>
</organism>
<dbReference type="PANTHER" id="PTHR34142:SF1">
    <property type="entry name" value="GLYCOSIDE HYDROLASE FAMILY 5 DOMAIN-CONTAINING PROTEIN"/>
    <property type="match status" value="1"/>
</dbReference>
<dbReference type="InterPro" id="IPR036116">
    <property type="entry name" value="FN3_sf"/>
</dbReference>
<comment type="similarity">
    <text evidence="8">Belongs to the glycosyl hydrolase 5 (cellulase A) family.</text>
</comment>
<evidence type="ECO:0000313" key="13">
    <source>
        <dbReference type="Proteomes" id="UP000540685"/>
    </source>
</evidence>
<evidence type="ECO:0000313" key="12">
    <source>
        <dbReference type="EMBL" id="MBB5822464.1"/>
    </source>
</evidence>
<evidence type="ECO:0000256" key="9">
    <source>
        <dbReference type="SAM" id="SignalP"/>
    </source>
</evidence>
<dbReference type="PROSITE" id="PS00659">
    <property type="entry name" value="GLYCOSYL_HYDROL_F5"/>
    <property type="match status" value="1"/>
</dbReference>
<reference evidence="12 13" key="1">
    <citation type="submission" date="2020-08" db="EMBL/GenBank/DDBJ databases">
        <title>Sequencing the genomes of 1000 actinobacteria strains.</title>
        <authorList>
            <person name="Klenk H.-P."/>
        </authorList>
    </citation>
    <scope>NUCLEOTIDE SEQUENCE [LARGE SCALE GENOMIC DNA]</scope>
    <source>
        <strain evidence="12 13">DSM 46887</strain>
    </source>
</reference>
<keyword evidence="3 8" id="KW-0378">Hydrolase</keyword>
<gene>
    <name evidence="12" type="ORF">F4562_005526</name>
</gene>
<accession>A0A7W9MJF3</accession>
<dbReference type="Gene3D" id="2.60.40.290">
    <property type="match status" value="1"/>
</dbReference>
<keyword evidence="4 8" id="KW-0136">Cellulose degradation</keyword>
<evidence type="ECO:0000256" key="4">
    <source>
        <dbReference type="ARBA" id="ARBA00023001"/>
    </source>
</evidence>
<evidence type="ECO:0000259" key="10">
    <source>
        <dbReference type="PROSITE" id="PS50853"/>
    </source>
</evidence>
<proteinExistence type="inferred from homology"/>
<dbReference type="SUPFAM" id="SSF49384">
    <property type="entry name" value="Carbohydrate-binding domain"/>
    <property type="match status" value="1"/>
</dbReference>
<dbReference type="Proteomes" id="UP000540685">
    <property type="component" value="Unassembled WGS sequence"/>
</dbReference>
<dbReference type="EMBL" id="JACHMP010000001">
    <property type="protein sequence ID" value="MBB5822464.1"/>
    <property type="molecule type" value="Genomic_DNA"/>
</dbReference>
<evidence type="ECO:0000256" key="8">
    <source>
        <dbReference type="RuleBase" id="RU361153"/>
    </source>
</evidence>
<comment type="caution">
    <text evidence="12">The sequence shown here is derived from an EMBL/GenBank/DDBJ whole genome shotgun (WGS) entry which is preliminary data.</text>
</comment>
<evidence type="ECO:0000256" key="7">
    <source>
        <dbReference type="ARBA" id="ARBA00023326"/>
    </source>
</evidence>
<dbReference type="PROSITE" id="PS51173">
    <property type="entry name" value="CBM2"/>
    <property type="match status" value="1"/>
</dbReference>
<evidence type="ECO:0000256" key="6">
    <source>
        <dbReference type="ARBA" id="ARBA00023295"/>
    </source>
</evidence>
<dbReference type="InterPro" id="IPR013783">
    <property type="entry name" value="Ig-like_fold"/>
</dbReference>
<feature type="domain" description="CBM2" evidence="11">
    <location>
        <begin position="23"/>
        <end position="130"/>
    </location>
</feature>
<evidence type="ECO:0000256" key="5">
    <source>
        <dbReference type="ARBA" id="ARBA00023277"/>
    </source>
</evidence>
<dbReference type="GO" id="GO:0030247">
    <property type="term" value="F:polysaccharide binding"/>
    <property type="evidence" value="ECO:0007669"/>
    <property type="project" value="UniProtKB-UniRule"/>
</dbReference>
<dbReference type="InterPro" id="IPR003961">
    <property type="entry name" value="FN3_dom"/>
</dbReference>